<evidence type="ECO:0000256" key="11">
    <source>
        <dbReference type="HAMAP-Rule" id="MF_01398"/>
    </source>
</evidence>
<keyword evidence="8 11" id="KW-0472">Membrane</keyword>
<keyword evidence="5 11" id="KW-0375">Hydrogen ion transport</keyword>
<feature type="coiled-coil region" evidence="13">
    <location>
        <begin position="69"/>
        <end position="136"/>
    </location>
</feature>
<evidence type="ECO:0000256" key="9">
    <source>
        <dbReference type="ARBA" id="ARBA00023310"/>
    </source>
</evidence>
<evidence type="ECO:0000256" key="12">
    <source>
        <dbReference type="RuleBase" id="RU003848"/>
    </source>
</evidence>
<dbReference type="GO" id="GO:0046933">
    <property type="term" value="F:proton-transporting ATP synthase activity, rotational mechanism"/>
    <property type="evidence" value="ECO:0007669"/>
    <property type="project" value="UniProtKB-UniRule"/>
</dbReference>
<evidence type="ECO:0000256" key="13">
    <source>
        <dbReference type="SAM" id="Coils"/>
    </source>
</evidence>
<dbReference type="HAMAP" id="MF_01398">
    <property type="entry name" value="ATP_synth_b_bprime"/>
    <property type="match status" value="1"/>
</dbReference>
<keyword evidence="14" id="KW-0150">Chloroplast</keyword>
<accession>A0A8F8SUZ3</accession>
<comment type="subcellular location">
    <subcellularLocation>
        <location evidence="1">Membrane</location>
        <topology evidence="1">Single-pass membrane protein</topology>
    </subcellularLocation>
    <subcellularLocation>
        <location evidence="11">Plastid</location>
        <location evidence="11">Chloroplast thylakoid membrane</location>
        <topology evidence="11">Single-pass membrane protein</topology>
    </subcellularLocation>
</comment>
<evidence type="ECO:0000256" key="3">
    <source>
        <dbReference type="ARBA" id="ARBA00022547"/>
    </source>
</evidence>
<keyword evidence="6 11" id="KW-1133">Transmembrane helix</keyword>
<dbReference type="EMBL" id="MW470977">
    <property type="protein sequence ID" value="QYB21229.1"/>
    <property type="molecule type" value="Genomic_DNA"/>
</dbReference>
<keyword evidence="11" id="KW-0793">Thylakoid</keyword>
<reference evidence="14" key="1">
    <citation type="journal article" date="2021" name="Nat. Plants">
        <title>Gene duplications and phylogenomic conflict underlie major pulses of phenotypic evolution in gymnosperms.</title>
        <authorList>
            <person name="Stull G.W."/>
            <person name="Qu X.J."/>
            <person name="Parins-Fukuchi C."/>
            <person name="Yang Y.Y."/>
            <person name="Yang J.B."/>
            <person name="Yang Z.Y."/>
            <person name="Hu Y."/>
            <person name="Ma H."/>
            <person name="Soltis P.S."/>
            <person name="Soltis D.E."/>
            <person name="Li D.Z."/>
            <person name="Smith S.A."/>
            <person name="Yi T.S."/>
        </authorList>
    </citation>
    <scope>NUCLEOTIDE SEQUENCE</scope>
</reference>
<dbReference type="AlphaFoldDB" id="A0A8F8SUZ3"/>
<name>A0A8F8SUZ3_9CONI</name>
<dbReference type="CDD" id="cd06503">
    <property type="entry name" value="ATP-synt_Fo_b"/>
    <property type="match status" value="1"/>
</dbReference>
<keyword evidence="9 11" id="KW-0066">ATP synthesis</keyword>
<geneLocation type="chloroplast" evidence="14"/>
<protein>
    <recommendedName>
        <fullName evidence="11">ATP synthase subunit b, chloroplastic</fullName>
    </recommendedName>
    <alternativeName>
        <fullName evidence="11">ATP synthase F(0) sector subunit b</fullName>
    </alternativeName>
    <alternativeName>
        <fullName evidence="11">ATPase subunit I</fullName>
    </alternativeName>
</protein>
<evidence type="ECO:0000256" key="10">
    <source>
        <dbReference type="ARBA" id="ARBA00025198"/>
    </source>
</evidence>
<comment type="function">
    <text evidence="10 11">F(1)F(0) ATP synthase produces ATP from ADP in the presence of a proton or sodium gradient. F-type ATPases consist of two structural domains, F(1) containing the extramembraneous catalytic core and F(0) containing the membrane proton channel, linked together by a central stalk and a peripheral stalk. During catalysis, ATP synthesis in the catalytic domain of F(1) is coupled via a rotary mechanism of the central stalk subunits to proton translocation.</text>
</comment>
<dbReference type="InterPro" id="IPR002146">
    <property type="entry name" value="ATP_synth_b/b'su_bac/chlpt"/>
</dbReference>
<dbReference type="Pfam" id="PF00430">
    <property type="entry name" value="ATP-synt_B"/>
    <property type="match status" value="1"/>
</dbReference>
<evidence type="ECO:0000256" key="7">
    <source>
        <dbReference type="ARBA" id="ARBA00023065"/>
    </source>
</evidence>
<keyword evidence="14" id="KW-0934">Plastid</keyword>
<dbReference type="PANTHER" id="PTHR34264">
    <property type="entry name" value="ATP SYNTHASE SUBUNIT B, CHLOROPLASTIC"/>
    <property type="match status" value="1"/>
</dbReference>
<sequence>MRGERMKNVTYSWISLIYWPSAGGLELNTNILETNIINLSVVLGVLIYFGKGVLSNILDNRKDIILTTIRNSEELCESATTQLEQARVRLREVEKRAGEIRINGYSQIKREKEDFINATSANLEQLEDSKNETIRLEQQRVIEQVQQQVSRQAVQRALRTLNSCLNSELHLRTIDHHIGLLRAMKNITDELI</sequence>
<dbReference type="PANTHER" id="PTHR34264:SF3">
    <property type="entry name" value="ATP SYNTHASE SUBUNIT B, CHLOROPLASTIC"/>
    <property type="match status" value="1"/>
</dbReference>
<feature type="transmembrane region" description="Helical" evidence="11">
    <location>
        <begin position="36"/>
        <end position="54"/>
    </location>
</feature>
<evidence type="ECO:0000256" key="2">
    <source>
        <dbReference type="ARBA" id="ARBA00022448"/>
    </source>
</evidence>
<keyword evidence="7 11" id="KW-0406">Ion transport</keyword>
<comment type="similarity">
    <text evidence="11 12">Belongs to the ATPase B chain family.</text>
</comment>
<evidence type="ECO:0000256" key="5">
    <source>
        <dbReference type="ARBA" id="ARBA00022781"/>
    </source>
</evidence>
<evidence type="ECO:0000256" key="4">
    <source>
        <dbReference type="ARBA" id="ARBA00022692"/>
    </source>
</evidence>
<keyword evidence="3 11" id="KW-0138">CF(0)</keyword>
<keyword evidence="4 11" id="KW-0812">Transmembrane</keyword>
<proteinExistence type="inferred from homology"/>
<keyword evidence="2 11" id="KW-0813">Transport</keyword>
<comment type="miscellaneous">
    <text evidence="11">In plastids the F-type ATPase is also known as CF(1)CF(0).</text>
</comment>
<evidence type="ECO:0000313" key="14">
    <source>
        <dbReference type="EMBL" id="QYB21229.1"/>
    </source>
</evidence>
<evidence type="ECO:0000256" key="8">
    <source>
        <dbReference type="ARBA" id="ARBA00023136"/>
    </source>
</evidence>
<evidence type="ECO:0000256" key="1">
    <source>
        <dbReference type="ARBA" id="ARBA00004167"/>
    </source>
</evidence>
<reference evidence="14" key="2">
    <citation type="submission" date="2021-01" db="EMBL/GenBank/DDBJ databases">
        <authorList>
            <person name="Stull G."/>
            <person name="Qu X.-J."/>
            <person name="Parins-Fukuchi C."/>
            <person name="Yang Y.-Y."/>
            <person name="Yang J.-B."/>
            <person name="Yang Z.-Y."/>
            <person name="Hu Y."/>
            <person name="Ma H."/>
            <person name="Soltis P."/>
            <person name="Soltis D."/>
            <person name="Li D.-Z."/>
            <person name="Smith S."/>
            <person name="Yi T.-S."/>
        </authorList>
    </citation>
    <scope>NUCLEOTIDE SEQUENCE</scope>
</reference>
<dbReference type="GO" id="GO:0009535">
    <property type="term" value="C:chloroplast thylakoid membrane"/>
    <property type="evidence" value="ECO:0007669"/>
    <property type="project" value="UniProtKB-SubCell"/>
</dbReference>
<comment type="function">
    <text evidence="11">Component of the F(0) channel, it forms part of the peripheral stalk, linking F(1) to F(0).</text>
</comment>
<evidence type="ECO:0000256" key="6">
    <source>
        <dbReference type="ARBA" id="ARBA00022989"/>
    </source>
</evidence>
<keyword evidence="13" id="KW-0175">Coiled coil</keyword>
<organism evidence="14">
    <name type="scientific">Dacrydium cupressinum</name>
    <dbReference type="NCBI Taxonomy" id="56890"/>
    <lineage>
        <taxon>Eukaryota</taxon>
        <taxon>Viridiplantae</taxon>
        <taxon>Streptophyta</taxon>
        <taxon>Embryophyta</taxon>
        <taxon>Tracheophyta</taxon>
        <taxon>Spermatophyta</taxon>
        <taxon>Pinopsida</taxon>
        <taxon>Pinidae</taxon>
        <taxon>Conifers II</taxon>
        <taxon>Araucariales</taxon>
        <taxon>Podocarpaceae</taxon>
        <taxon>Dacrydium</taxon>
    </lineage>
</organism>
<comment type="subunit">
    <text evidence="11">F-type ATPases have 2 components, F(1) - the catalytic core - and F(0) - the membrane proton channel. F(1) has five subunits: alpha(3), beta(3), gamma(1), delta(1), epsilon(1). F(0) has four main subunits: a(1), b(1), b'(1) and c(10-14). The alpha and beta chains form an alternating ring which encloses part of the gamma chain. F(1) is attached to F(0) by a central stalk formed by the gamma and epsilon chains, while a peripheral stalk is formed by the delta, b and b' chains.</text>
</comment>
<dbReference type="GO" id="GO:0045259">
    <property type="term" value="C:proton-transporting ATP synthase complex"/>
    <property type="evidence" value="ECO:0007669"/>
    <property type="project" value="UniProtKB-KW"/>
</dbReference>
<gene>
    <name evidence="11 14" type="primary">atpF</name>
</gene>